<keyword evidence="6" id="KW-0489">Methyltransferase</keyword>
<dbReference type="Proteomes" id="UP000253034">
    <property type="component" value="Unassembled WGS sequence"/>
</dbReference>
<evidence type="ECO:0000256" key="1">
    <source>
        <dbReference type="ARBA" id="ARBA00004127"/>
    </source>
</evidence>
<evidence type="ECO:0000256" key="2">
    <source>
        <dbReference type="ARBA" id="ARBA00022692"/>
    </source>
</evidence>
<feature type="transmembrane region" description="Helical" evidence="5">
    <location>
        <begin position="86"/>
        <end position="106"/>
    </location>
</feature>
<name>A0A369B466_9FIRM</name>
<feature type="transmembrane region" description="Helical" evidence="5">
    <location>
        <begin position="56"/>
        <end position="74"/>
    </location>
</feature>
<dbReference type="GO" id="GO:0012505">
    <property type="term" value="C:endomembrane system"/>
    <property type="evidence" value="ECO:0007669"/>
    <property type="project" value="UniProtKB-SubCell"/>
</dbReference>
<feature type="transmembrane region" description="Helical" evidence="5">
    <location>
        <begin position="6"/>
        <end position="22"/>
    </location>
</feature>
<dbReference type="InterPro" id="IPR007318">
    <property type="entry name" value="Phopholipid_MeTrfase"/>
</dbReference>
<keyword evidence="7" id="KW-1185">Reference proteome</keyword>
<protein>
    <submittedName>
        <fullName evidence="6">Protein-S-isoprenylcysteine O-methyltransferase Ste14</fullName>
    </submittedName>
</protein>
<dbReference type="Pfam" id="PF04191">
    <property type="entry name" value="PEMT"/>
    <property type="match status" value="1"/>
</dbReference>
<dbReference type="AlphaFoldDB" id="A0A369B466"/>
<accession>A0A369B466</accession>
<evidence type="ECO:0000256" key="4">
    <source>
        <dbReference type="ARBA" id="ARBA00023136"/>
    </source>
</evidence>
<dbReference type="GO" id="GO:0032259">
    <property type="term" value="P:methylation"/>
    <property type="evidence" value="ECO:0007669"/>
    <property type="project" value="UniProtKB-KW"/>
</dbReference>
<evidence type="ECO:0000256" key="3">
    <source>
        <dbReference type="ARBA" id="ARBA00022989"/>
    </source>
</evidence>
<dbReference type="OrthoDB" id="9782395at2"/>
<evidence type="ECO:0000313" key="7">
    <source>
        <dbReference type="Proteomes" id="UP000253034"/>
    </source>
</evidence>
<keyword evidence="6" id="KW-0808">Transferase</keyword>
<keyword evidence="2 5" id="KW-0812">Transmembrane</keyword>
<comment type="caution">
    <text evidence="6">The sequence shown here is derived from an EMBL/GenBank/DDBJ whole genome shotgun (WGS) entry which is preliminary data.</text>
</comment>
<dbReference type="PANTHER" id="PTHR12714:SF9">
    <property type="entry name" value="PROTEIN-S-ISOPRENYLCYSTEINE O-METHYLTRANSFERASE"/>
    <property type="match status" value="1"/>
</dbReference>
<dbReference type="GO" id="GO:0008168">
    <property type="term" value="F:methyltransferase activity"/>
    <property type="evidence" value="ECO:0007669"/>
    <property type="project" value="UniProtKB-KW"/>
</dbReference>
<sequence>MNIIEIVFVVTLFIFYTVLWKVKQMRQIKRSGINPGVMAASSSNVQKYMDKLTKVLTVYTLIIIVLHSLQIQLGSLFNRIEALSCVWFDIAGYLTGLAGLSICLYAQLKMGSSWRVGIDERVKTDLVTTGLYKYIRNPTYLGLFMLNIGVWLIWPTFSIFLLNIVFILFLDIQVRCEEDHLYSVHGNSYDEYKKRTKRYIPFIY</sequence>
<dbReference type="Gene3D" id="1.20.120.1630">
    <property type="match status" value="1"/>
</dbReference>
<evidence type="ECO:0000313" key="6">
    <source>
        <dbReference type="EMBL" id="RCX16339.1"/>
    </source>
</evidence>
<evidence type="ECO:0000256" key="5">
    <source>
        <dbReference type="SAM" id="Phobius"/>
    </source>
</evidence>
<feature type="transmembrane region" description="Helical" evidence="5">
    <location>
        <begin position="140"/>
        <end position="170"/>
    </location>
</feature>
<dbReference type="EMBL" id="QPJT01000011">
    <property type="protein sequence ID" value="RCX16339.1"/>
    <property type="molecule type" value="Genomic_DNA"/>
</dbReference>
<organism evidence="6 7">
    <name type="scientific">Anaerobacterium chartisolvens</name>
    <dbReference type="NCBI Taxonomy" id="1297424"/>
    <lineage>
        <taxon>Bacteria</taxon>
        <taxon>Bacillati</taxon>
        <taxon>Bacillota</taxon>
        <taxon>Clostridia</taxon>
        <taxon>Eubacteriales</taxon>
        <taxon>Oscillospiraceae</taxon>
        <taxon>Anaerobacterium</taxon>
    </lineage>
</organism>
<proteinExistence type="predicted"/>
<keyword evidence="4 5" id="KW-0472">Membrane</keyword>
<dbReference type="RefSeq" id="WP_114297892.1">
    <property type="nucleotide sequence ID" value="NZ_QPJT01000011.1"/>
</dbReference>
<keyword evidence="3 5" id="KW-1133">Transmembrane helix</keyword>
<comment type="subcellular location">
    <subcellularLocation>
        <location evidence="1">Endomembrane system</location>
        <topology evidence="1">Multi-pass membrane protein</topology>
    </subcellularLocation>
</comment>
<gene>
    <name evidence="6" type="ORF">DFR58_11184</name>
</gene>
<dbReference type="PANTHER" id="PTHR12714">
    <property type="entry name" value="PROTEIN-S ISOPRENYLCYSTEINE O-METHYLTRANSFERASE"/>
    <property type="match status" value="1"/>
</dbReference>
<reference evidence="6 7" key="1">
    <citation type="submission" date="2018-07" db="EMBL/GenBank/DDBJ databases">
        <title>Genomic Encyclopedia of Type Strains, Phase IV (KMG-IV): sequencing the most valuable type-strain genomes for metagenomic binning, comparative biology and taxonomic classification.</title>
        <authorList>
            <person name="Goeker M."/>
        </authorList>
    </citation>
    <scope>NUCLEOTIDE SEQUENCE [LARGE SCALE GENOMIC DNA]</scope>
    <source>
        <strain evidence="6 7">DSM 27016</strain>
    </source>
</reference>